<evidence type="ECO:0000256" key="1">
    <source>
        <dbReference type="ARBA" id="ARBA00004275"/>
    </source>
</evidence>
<accession>A0AAN8X9G3</accession>
<dbReference type="Proteomes" id="UP001381693">
    <property type="component" value="Unassembled WGS sequence"/>
</dbReference>
<evidence type="ECO:0000259" key="3">
    <source>
        <dbReference type="Pfam" id="PF00501"/>
    </source>
</evidence>
<dbReference type="EMBL" id="JAXCGZ010011517">
    <property type="protein sequence ID" value="KAK7074615.1"/>
    <property type="molecule type" value="Genomic_DNA"/>
</dbReference>
<keyword evidence="5" id="KW-1185">Reference proteome</keyword>
<dbReference type="AlphaFoldDB" id="A0AAN8X9G3"/>
<dbReference type="GO" id="GO:0016405">
    <property type="term" value="F:CoA-ligase activity"/>
    <property type="evidence" value="ECO:0007669"/>
    <property type="project" value="TreeGrafter"/>
</dbReference>
<dbReference type="PANTHER" id="PTHR24096:SF422">
    <property type="entry name" value="BCDNA.GH02901"/>
    <property type="match status" value="1"/>
</dbReference>
<protein>
    <recommendedName>
        <fullName evidence="3">AMP-dependent synthetase/ligase domain-containing protein</fullName>
    </recommendedName>
</protein>
<sequence>MQKIWGMESHPTIAILSPNCPEYPMVYFGSIAVGATVTTINAAYTPAEIANHLLDSEADMLVVDSILEPAVDAALQIIQKNMLVVVNGASKKGRPNLQDIIKDTNIPFGKETEFNPDCIATLPYSSGTTGKPKGVSISQSAINGTMGIYHFPEARSIEKAEGDHQDIIMGLLPFFHIYGMMTIMASGLTLGTKIVTLPRFDPRTYASMLREKKMTMLHTVPPLLQFIASSPAVTRKDLSHVHSVMCGAAAVPPVSAMALKEKAGHPIFFQEGE</sequence>
<keyword evidence="2" id="KW-0576">Peroxisome</keyword>
<feature type="domain" description="AMP-dependent synthetase/ligase" evidence="3">
    <location>
        <begin position="6"/>
        <end position="266"/>
    </location>
</feature>
<evidence type="ECO:0000313" key="5">
    <source>
        <dbReference type="Proteomes" id="UP001381693"/>
    </source>
</evidence>
<proteinExistence type="predicted"/>
<dbReference type="Pfam" id="PF00501">
    <property type="entry name" value="AMP-binding"/>
    <property type="match status" value="1"/>
</dbReference>
<dbReference type="PROSITE" id="PS00455">
    <property type="entry name" value="AMP_BINDING"/>
    <property type="match status" value="1"/>
</dbReference>
<gene>
    <name evidence="4" type="ORF">SK128_002958</name>
</gene>
<evidence type="ECO:0000313" key="4">
    <source>
        <dbReference type="EMBL" id="KAK7074615.1"/>
    </source>
</evidence>
<reference evidence="4 5" key="1">
    <citation type="submission" date="2023-11" db="EMBL/GenBank/DDBJ databases">
        <title>Halocaridina rubra genome assembly.</title>
        <authorList>
            <person name="Smith C."/>
        </authorList>
    </citation>
    <scope>NUCLEOTIDE SEQUENCE [LARGE SCALE GENOMIC DNA]</scope>
    <source>
        <strain evidence="4">EP-1</strain>
        <tissue evidence="4">Whole</tissue>
    </source>
</reference>
<dbReference type="InterPro" id="IPR020845">
    <property type="entry name" value="AMP-binding_CS"/>
</dbReference>
<dbReference type="SUPFAM" id="SSF56801">
    <property type="entry name" value="Acetyl-CoA synthetase-like"/>
    <property type="match status" value="1"/>
</dbReference>
<name>A0AAN8X9G3_HALRR</name>
<organism evidence="4 5">
    <name type="scientific">Halocaridina rubra</name>
    <name type="common">Hawaiian red shrimp</name>
    <dbReference type="NCBI Taxonomy" id="373956"/>
    <lineage>
        <taxon>Eukaryota</taxon>
        <taxon>Metazoa</taxon>
        <taxon>Ecdysozoa</taxon>
        <taxon>Arthropoda</taxon>
        <taxon>Crustacea</taxon>
        <taxon>Multicrustacea</taxon>
        <taxon>Malacostraca</taxon>
        <taxon>Eumalacostraca</taxon>
        <taxon>Eucarida</taxon>
        <taxon>Decapoda</taxon>
        <taxon>Pleocyemata</taxon>
        <taxon>Caridea</taxon>
        <taxon>Atyoidea</taxon>
        <taxon>Atyidae</taxon>
        <taxon>Halocaridina</taxon>
    </lineage>
</organism>
<dbReference type="Gene3D" id="3.40.50.980">
    <property type="match status" value="2"/>
</dbReference>
<evidence type="ECO:0000256" key="2">
    <source>
        <dbReference type="ARBA" id="ARBA00023140"/>
    </source>
</evidence>
<comment type="subcellular location">
    <subcellularLocation>
        <location evidence="1">Peroxisome</location>
    </subcellularLocation>
</comment>
<dbReference type="InterPro" id="IPR000873">
    <property type="entry name" value="AMP-dep_synth/lig_dom"/>
</dbReference>
<dbReference type="PANTHER" id="PTHR24096">
    <property type="entry name" value="LONG-CHAIN-FATTY-ACID--COA LIGASE"/>
    <property type="match status" value="1"/>
</dbReference>
<comment type="caution">
    <text evidence="4">The sequence shown here is derived from an EMBL/GenBank/DDBJ whole genome shotgun (WGS) entry which is preliminary data.</text>
</comment>
<dbReference type="GO" id="GO:0005777">
    <property type="term" value="C:peroxisome"/>
    <property type="evidence" value="ECO:0007669"/>
    <property type="project" value="UniProtKB-SubCell"/>
</dbReference>